<protein>
    <recommendedName>
        <fullName evidence="3">Glycosyltransferase</fullName>
    </recommendedName>
</protein>
<comment type="caution">
    <text evidence="1">The sequence shown here is derived from an EMBL/GenBank/DDBJ whole genome shotgun (WGS) entry which is preliminary data.</text>
</comment>
<dbReference type="PANTHER" id="PTHR43685">
    <property type="entry name" value="GLYCOSYLTRANSFERASE"/>
    <property type="match status" value="1"/>
</dbReference>
<evidence type="ECO:0000313" key="1">
    <source>
        <dbReference type="EMBL" id="EKO38937.1"/>
    </source>
</evidence>
<organism evidence="1 2">
    <name type="scientific">Solidesulfovibrio magneticus str. Maddingley MBC34</name>
    <dbReference type="NCBI Taxonomy" id="1206767"/>
    <lineage>
        <taxon>Bacteria</taxon>
        <taxon>Pseudomonadati</taxon>
        <taxon>Thermodesulfobacteriota</taxon>
        <taxon>Desulfovibrionia</taxon>
        <taxon>Desulfovibrionales</taxon>
        <taxon>Desulfovibrionaceae</taxon>
        <taxon>Solidesulfovibrio</taxon>
    </lineage>
</organism>
<dbReference type="PANTHER" id="PTHR43685:SF11">
    <property type="entry name" value="GLYCOSYLTRANSFERASE TAGX-RELATED"/>
    <property type="match status" value="1"/>
</dbReference>
<dbReference type="AlphaFoldDB" id="K6FK42"/>
<name>K6FK42_9BACT</name>
<proteinExistence type="predicted"/>
<dbReference type="Gene3D" id="3.90.550.10">
    <property type="entry name" value="Spore Coat Polysaccharide Biosynthesis Protein SpsA, Chain A"/>
    <property type="match status" value="2"/>
</dbReference>
<dbReference type="InterPro" id="IPR029044">
    <property type="entry name" value="Nucleotide-diphossugar_trans"/>
</dbReference>
<dbReference type="EMBL" id="ALAO01000189">
    <property type="protein sequence ID" value="EKO38937.1"/>
    <property type="molecule type" value="Genomic_DNA"/>
</dbReference>
<dbReference type="SUPFAM" id="SSF53448">
    <property type="entry name" value="Nucleotide-diphospho-sugar transferases"/>
    <property type="match status" value="2"/>
</dbReference>
<dbReference type="InterPro" id="IPR050834">
    <property type="entry name" value="Glycosyltransf_2"/>
</dbReference>
<reference evidence="1 2" key="1">
    <citation type="submission" date="2012-07" db="EMBL/GenBank/DDBJ databases">
        <title>Draft genome sequence of Desulfovibrio magneticus str. Maddingley MBC34 obtained from a metagenomic sequence of a methanogenic enrichment isolated from coal-seam formation water in Victoria, Australia.</title>
        <authorList>
            <person name="Greenfield P."/>
            <person name="Hendry P."/>
            <person name="Li D."/>
            <person name="Rosewarne C.P."/>
            <person name="Tran-Dinh N."/>
            <person name="Elbourne L.D.H."/>
            <person name="Paulsen I.T."/>
            <person name="Midgley D.J."/>
        </authorList>
    </citation>
    <scope>NUCLEOTIDE SEQUENCE [LARGE SCALE GENOMIC DNA]</scope>
    <source>
        <strain evidence="2">Maddingley MBC34</strain>
    </source>
</reference>
<accession>K6FK42</accession>
<dbReference type="CDD" id="cd00761">
    <property type="entry name" value="Glyco_tranf_GTA_type"/>
    <property type="match status" value="1"/>
</dbReference>
<sequence>MVREGSGEAVVIDPNGEAPGAKAEAEALACLDAVENGPDNPDAVYQARGQALRKRNFSPSVSVLLPVTAAEENLRNLRPCLLSLMDQVPLTEILVLDFDATGRAAAAVKEFDDHPFLRRLDVVGQPGDQALDLGLAAARAQYLALVSAQYRYTENYLQESLKALRADSQAGLVTCNLYQVLRDSRQDYLYLGPDSFYVSHSLWSGGSGSVRNLAPYATGEAGEGPPLGECAVFTRQAALEAGGFLPGKNPAAEAIGRMTGMAKRIHLRRPMIVTRGLVACPSLGLAEPKEARPGLSALVPLCGDDALIKSLPLLLRSLADVASDLAEVLVLAPRALSGEASAMLADRAGQGCPARLVSADEPDHNLFNRALRQARGDYLAWTRPGELFAPGSLARLVARLRENPTLDMACSNLAGDSDGALAAYRDLWLGPRGLAGVVYRSRLHLEAGGFTALPNLAGEWDMLLRLAEAGSMEAVPEAMVFPPRGRGPRPEVPRAALRCVLDRAAWRMNDCIDLMRLYPEVFTETGAPQGVELVREHFGWLLQRNHDISALGKEFSVIGPEKYFSPAWKADEREYRQRVVSPLNNVLARPGRGK</sequence>
<evidence type="ECO:0008006" key="3">
    <source>
        <dbReference type="Google" id="ProtNLM"/>
    </source>
</evidence>
<evidence type="ECO:0000313" key="2">
    <source>
        <dbReference type="Proteomes" id="UP000006272"/>
    </source>
</evidence>
<dbReference type="Proteomes" id="UP000006272">
    <property type="component" value="Unassembled WGS sequence"/>
</dbReference>
<dbReference type="PATRIC" id="fig|1206767.3.peg.2293"/>
<gene>
    <name evidence="1" type="ORF">B193_2350</name>
</gene>